<protein>
    <submittedName>
        <fullName evidence="1">Uncharacterized protein</fullName>
    </submittedName>
</protein>
<sequence length="26" mass="3035">MQRGVHLTVFIALKFNTVRQFNTIPC</sequence>
<reference evidence="1" key="2">
    <citation type="journal article" date="2015" name="Fish Shellfish Immunol.">
        <title>Early steps in the European eel (Anguilla anguilla)-Vibrio vulnificus interaction in the gills: Role of the RtxA13 toxin.</title>
        <authorList>
            <person name="Callol A."/>
            <person name="Pajuelo D."/>
            <person name="Ebbesson L."/>
            <person name="Teles M."/>
            <person name="MacKenzie S."/>
            <person name="Amaro C."/>
        </authorList>
    </citation>
    <scope>NUCLEOTIDE SEQUENCE</scope>
</reference>
<dbReference type="AlphaFoldDB" id="A0A0E9Q2B9"/>
<name>A0A0E9Q2B9_ANGAN</name>
<proteinExistence type="predicted"/>
<accession>A0A0E9Q2B9</accession>
<dbReference type="EMBL" id="GBXM01097900">
    <property type="protein sequence ID" value="JAH10677.1"/>
    <property type="molecule type" value="Transcribed_RNA"/>
</dbReference>
<reference evidence="1" key="1">
    <citation type="submission" date="2014-11" db="EMBL/GenBank/DDBJ databases">
        <authorList>
            <person name="Amaro Gonzalez C."/>
        </authorList>
    </citation>
    <scope>NUCLEOTIDE SEQUENCE</scope>
</reference>
<organism evidence="1">
    <name type="scientific">Anguilla anguilla</name>
    <name type="common">European freshwater eel</name>
    <name type="synonym">Muraena anguilla</name>
    <dbReference type="NCBI Taxonomy" id="7936"/>
    <lineage>
        <taxon>Eukaryota</taxon>
        <taxon>Metazoa</taxon>
        <taxon>Chordata</taxon>
        <taxon>Craniata</taxon>
        <taxon>Vertebrata</taxon>
        <taxon>Euteleostomi</taxon>
        <taxon>Actinopterygii</taxon>
        <taxon>Neopterygii</taxon>
        <taxon>Teleostei</taxon>
        <taxon>Anguilliformes</taxon>
        <taxon>Anguillidae</taxon>
        <taxon>Anguilla</taxon>
    </lineage>
</organism>
<evidence type="ECO:0000313" key="1">
    <source>
        <dbReference type="EMBL" id="JAH10677.1"/>
    </source>
</evidence>